<organism evidence="2 3">
    <name type="scientific">Nocardia terpenica</name>
    <dbReference type="NCBI Taxonomy" id="455432"/>
    <lineage>
        <taxon>Bacteria</taxon>
        <taxon>Bacillati</taxon>
        <taxon>Actinomycetota</taxon>
        <taxon>Actinomycetes</taxon>
        <taxon>Mycobacteriales</taxon>
        <taxon>Nocardiaceae</taxon>
        <taxon>Nocardia</taxon>
    </lineage>
</organism>
<dbReference type="Proteomes" id="UP000076512">
    <property type="component" value="Unassembled WGS sequence"/>
</dbReference>
<evidence type="ECO:0000313" key="3">
    <source>
        <dbReference type="Proteomes" id="UP000076512"/>
    </source>
</evidence>
<accession>A0A161XDT6</accession>
<protein>
    <submittedName>
        <fullName evidence="2">ABC transporter permease</fullName>
    </submittedName>
</protein>
<dbReference type="AlphaFoldDB" id="A0A161XDT6"/>
<dbReference type="STRING" id="455432.AWN90_01545"/>
<gene>
    <name evidence="2" type="ORF">AWN90_01545</name>
</gene>
<feature type="transmembrane region" description="Helical" evidence="1">
    <location>
        <begin position="151"/>
        <end position="174"/>
    </location>
</feature>
<keyword evidence="1" id="KW-0472">Membrane</keyword>
<keyword evidence="3" id="KW-1185">Reference proteome</keyword>
<feature type="transmembrane region" description="Helical" evidence="1">
    <location>
        <begin position="206"/>
        <end position="225"/>
    </location>
</feature>
<keyword evidence="1" id="KW-0812">Transmembrane</keyword>
<feature type="transmembrane region" description="Helical" evidence="1">
    <location>
        <begin position="180"/>
        <end position="199"/>
    </location>
</feature>
<dbReference type="RefSeq" id="WP_082870434.1">
    <property type="nucleotide sequence ID" value="NZ_JABMCZ010000003.1"/>
</dbReference>
<dbReference type="OrthoDB" id="4551971at2"/>
<feature type="transmembrane region" description="Helical" evidence="1">
    <location>
        <begin position="61"/>
        <end position="84"/>
    </location>
</feature>
<proteinExistence type="predicted"/>
<name>A0A161XDT6_9NOCA</name>
<feature type="transmembrane region" description="Helical" evidence="1">
    <location>
        <begin position="113"/>
        <end position="139"/>
    </location>
</feature>
<feature type="transmembrane region" description="Helical" evidence="1">
    <location>
        <begin position="29"/>
        <end position="49"/>
    </location>
</feature>
<sequence>MIIPTVPADIGRAATSEFRKITTLRSGRLLVPLCAAVGLVAAAVTAAVGSGPRQGDTPATGTASIGLYLALAVAISAAAVFGALGSGDEYRTDSISLTALFTPDRDLLFGTKLAVAGAYSLLLGLVAEVGALVVLLGLARHETEFGLRLTGVLGGGLVAALCWGVIGASLGLLLRSAVQAVATMIGWLAIAEPLIWLIAKGIGAPGVAVLLPGSTTIGTVMVGSFPGSAFLAPSAASIIVLLLWTAGAGAASWWSLHRREL</sequence>
<evidence type="ECO:0000256" key="1">
    <source>
        <dbReference type="SAM" id="Phobius"/>
    </source>
</evidence>
<reference evidence="2 3" key="1">
    <citation type="submission" date="2016-04" db="EMBL/GenBank/DDBJ databases">
        <authorList>
            <person name="Evans L.H."/>
            <person name="Alamgir A."/>
            <person name="Owens N."/>
            <person name="Weber N.D."/>
            <person name="Virtaneva K."/>
            <person name="Barbian K."/>
            <person name="Babar A."/>
            <person name="Rosenke K."/>
        </authorList>
    </citation>
    <scope>NUCLEOTIDE SEQUENCE [LARGE SCALE GENOMIC DNA]</scope>
    <source>
        <strain evidence="2 3">IFM 0406</strain>
    </source>
</reference>
<feature type="transmembrane region" description="Helical" evidence="1">
    <location>
        <begin position="231"/>
        <end position="256"/>
    </location>
</feature>
<keyword evidence="1" id="KW-1133">Transmembrane helix</keyword>
<dbReference type="EMBL" id="LWGR01000012">
    <property type="protein sequence ID" value="KZM71468.1"/>
    <property type="molecule type" value="Genomic_DNA"/>
</dbReference>
<evidence type="ECO:0000313" key="2">
    <source>
        <dbReference type="EMBL" id="KZM71468.1"/>
    </source>
</evidence>
<comment type="caution">
    <text evidence="2">The sequence shown here is derived from an EMBL/GenBank/DDBJ whole genome shotgun (WGS) entry which is preliminary data.</text>
</comment>